<evidence type="ECO:0000313" key="2">
    <source>
        <dbReference type="Proteomes" id="UP000774804"/>
    </source>
</evidence>
<dbReference type="AlphaFoldDB" id="A0A8T1C399"/>
<protein>
    <submittedName>
        <fullName evidence="1">Uncharacterized protein</fullName>
    </submittedName>
</protein>
<sequence length="89" mass="10109">MLLPWKKLLQVLKYKSAVFINAHMVTAGLVNNCLWFTHPLPDHFHDETPTTVFDRASIRSGASQLIAHSLPIVRSSRSCTRHLKPFVSK</sequence>
<accession>A0A8T1C399</accession>
<evidence type="ECO:0000313" key="1">
    <source>
        <dbReference type="EMBL" id="KAG2912994.1"/>
    </source>
</evidence>
<proteinExistence type="predicted"/>
<reference evidence="1" key="1">
    <citation type="submission" date="2018-10" db="EMBL/GenBank/DDBJ databases">
        <title>Effector identification in a new, highly contiguous assembly of the strawberry crown rot pathogen Phytophthora cactorum.</title>
        <authorList>
            <person name="Armitage A.D."/>
            <person name="Nellist C.F."/>
            <person name="Bates H."/>
            <person name="Vickerstaff R.J."/>
            <person name="Harrison R.J."/>
        </authorList>
    </citation>
    <scope>NUCLEOTIDE SEQUENCE</scope>
    <source>
        <strain evidence="1">4032</strain>
    </source>
</reference>
<gene>
    <name evidence="1" type="ORF">PC115_g12173</name>
</gene>
<organism evidence="1 2">
    <name type="scientific">Phytophthora cactorum</name>
    <dbReference type="NCBI Taxonomy" id="29920"/>
    <lineage>
        <taxon>Eukaryota</taxon>
        <taxon>Sar</taxon>
        <taxon>Stramenopiles</taxon>
        <taxon>Oomycota</taxon>
        <taxon>Peronosporomycetes</taxon>
        <taxon>Peronosporales</taxon>
        <taxon>Peronosporaceae</taxon>
        <taxon>Phytophthora</taxon>
    </lineage>
</organism>
<name>A0A8T1C399_9STRA</name>
<dbReference type="Proteomes" id="UP000774804">
    <property type="component" value="Unassembled WGS sequence"/>
</dbReference>
<dbReference type="EMBL" id="RCMI01000399">
    <property type="protein sequence ID" value="KAG2912994.1"/>
    <property type="molecule type" value="Genomic_DNA"/>
</dbReference>
<comment type="caution">
    <text evidence="1">The sequence shown here is derived from an EMBL/GenBank/DDBJ whole genome shotgun (WGS) entry which is preliminary data.</text>
</comment>